<dbReference type="GO" id="GO:0003677">
    <property type="term" value="F:DNA binding"/>
    <property type="evidence" value="ECO:0007669"/>
    <property type="project" value="UniProtKB-UniRule"/>
</dbReference>
<dbReference type="SMART" id="SM00028">
    <property type="entry name" value="TPR"/>
    <property type="match status" value="4"/>
</dbReference>
<comment type="similarity">
    <text evidence="1">Belongs to the AfsR/DnrI/RedD regulatory family.</text>
</comment>
<dbReference type="Pfam" id="PF00486">
    <property type="entry name" value="Trans_reg_C"/>
    <property type="match status" value="1"/>
</dbReference>
<evidence type="ECO:0000259" key="6">
    <source>
        <dbReference type="PROSITE" id="PS51755"/>
    </source>
</evidence>
<evidence type="ECO:0000256" key="3">
    <source>
        <dbReference type="ARBA" id="ARBA00023125"/>
    </source>
</evidence>
<evidence type="ECO:0000256" key="4">
    <source>
        <dbReference type="ARBA" id="ARBA00023163"/>
    </source>
</evidence>
<dbReference type="Pfam" id="PF00931">
    <property type="entry name" value="NB-ARC"/>
    <property type="match status" value="1"/>
</dbReference>
<dbReference type="SMART" id="SM01043">
    <property type="entry name" value="BTAD"/>
    <property type="match status" value="1"/>
</dbReference>
<dbReference type="GO" id="GO:0006355">
    <property type="term" value="P:regulation of DNA-templated transcription"/>
    <property type="evidence" value="ECO:0007669"/>
    <property type="project" value="InterPro"/>
</dbReference>
<accession>A0A7Z0WKS4</accession>
<proteinExistence type="inferred from homology"/>
<evidence type="ECO:0000313" key="8">
    <source>
        <dbReference type="Proteomes" id="UP000185696"/>
    </source>
</evidence>
<keyword evidence="8" id="KW-1185">Reference proteome</keyword>
<dbReference type="InterPro" id="IPR001867">
    <property type="entry name" value="OmpR/PhoB-type_DNA-bd"/>
</dbReference>
<gene>
    <name evidence="7" type="ORF">BLA60_21350</name>
</gene>
<dbReference type="PROSITE" id="PS51755">
    <property type="entry name" value="OMPR_PHOB"/>
    <property type="match status" value="1"/>
</dbReference>
<dbReference type="InterPro" id="IPR016032">
    <property type="entry name" value="Sig_transdc_resp-reg_C-effctor"/>
</dbReference>
<dbReference type="SUPFAM" id="SSF48452">
    <property type="entry name" value="TPR-like"/>
    <property type="match status" value="2"/>
</dbReference>
<dbReference type="CDD" id="cd15831">
    <property type="entry name" value="BTAD"/>
    <property type="match status" value="1"/>
</dbReference>
<dbReference type="Gene3D" id="1.25.40.10">
    <property type="entry name" value="Tetratricopeptide repeat domain"/>
    <property type="match status" value="2"/>
</dbReference>
<dbReference type="PANTHER" id="PTHR35807">
    <property type="entry name" value="TRANSCRIPTIONAL REGULATOR REDD-RELATED"/>
    <property type="match status" value="1"/>
</dbReference>
<dbReference type="Gene3D" id="3.40.50.300">
    <property type="entry name" value="P-loop containing nucleotide triphosphate hydrolases"/>
    <property type="match status" value="1"/>
</dbReference>
<evidence type="ECO:0000256" key="5">
    <source>
        <dbReference type="PROSITE-ProRule" id="PRU01091"/>
    </source>
</evidence>
<name>A0A7Z0WKS4_9PSEU</name>
<dbReference type="InterPro" id="IPR051677">
    <property type="entry name" value="AfsR-DnrI-RedD_regulator"/>
</dbReference>
<dbReference type="PRINTS" id="PR00364">
    <property type="entry name" value="DISEASERSIST"/>
</dbReference>
<dbReference type="SUPFAM" id="SSF52540">
    <property type="entry name" value="P-loop containing nucleoside triphosphate hydrolases"/>
    <property type="match status" value="1"/>
</dbReference>
<dbReference type="InterPro" id="IPR011990">
    <property type="entry name" value="TPR-like_helical_dom_sf"/>
</dbReference>
<feature type="domain" description="OmpR/PhoB-type" evidence="6">
    <location>
        <begin position="1"/>
        <end position="79"/>
    </location>
</feature>
<dbReference type="InterPro" id="IPR036388">
    <property type="entry name" value="WH-like_DNA-bd_sf"/>
</dbReference>
<dbReference type="SUPFAM" id="SSF46894">
    <property type="entry name" value="C-terminal effector domain of the bipartite response regulators"/>
    <property type="match status" value="1"/>
</dbReference>
<evidence type="ECO:0000313" key="7">
    <source>
        <dbReference type="EMBL" id="OLF09123.1"/>
    </source>
</evidence>
<dbReference type="Pfam" id="PF13424">
    <property type="entry name" value="TPR_12"/>
    <property type="match status" value="1"/>
</dbReference>
<keyword evidence="2" id="KW-0805">Transcription regulation</keyword>
<dbReference type="GO" id="GO:0000160">
    <property type="term" value="P:phosphorelay signal transduction system"/>
    <property type="evidence" value="ECO:0007669"/>
    <property type="project" value="InterPro"/>
</dbReference>
<dbReference type="Pfam" id="PF03704">
    <property type="entry name" value="BTAD"/>
    <property type="match status" value="1"/>
</dbReference>
<dbReference type="Proteomes" id="UP000185696">
    <property type="component" value="Unassembled WGS sequence"/>
</dbReference>
<dbReference type="InterPro" id="IPR002182">
    <property type="entry name" value="NB-ARC"/>
</dbReference>
<dbReference type="AlphaFoldDB" id="A0A7Z0WKS4"/>
<dbReference type="InterPro" id="IPR005158">
    <property type="entry name" value="BTAD"/>
</dbReference>
<sequence>MFDGAIWRAIGAAKCRAVLASLVAQAPDPVHTDQLIDEVWAGAPPKTAPTQIHGYVSRLRRLLGDAILTRSALGYRLVAEPGDVDALAFESWIGSANAALRRGDTDLGTRLLGDALALWRGAPFADAAVTDRVRVRVERLTELRLSALESRFDAEIGLGRHAAVIGELRALVAEHPLREQFWRQLMVALYHGGRQAEALDEYRRLRSVLVEELGTEPGSGVRGVHQQILDGTLRPGGVRQLPAVIPDFTGRRAVAGAVVDRLISADGDAPAVVVVHGGPGTGKSTLALRAAHQVAHAFPDAHLHLDLAGTSGQPRPPAELLAEILRCLGVAGQNLPDGVAARSALLRSHLADLRTLLVLDDASGSAQVLPLLPSNGRSAVVVTSRHLLTDLPGARHVELGTLTAAEGYELLARIVGEDRVGAEPEAARAILRYCGNLPLSIRIAGGRLLGRRSWTLEVLAERLADESQRLAELKLGDLDVRASVDLSLRSLPEDVVRGFGLLGLLGPHEFPGWVLAALLDRPRADDVLDVLVDANLVQLVSTDRAGQPRYRLHDLLRVYAAERAGESAAALERLLGAWLDLLARAQRRRPPSMFEPVIGEPPGWRLPDAVAQRLVRDPLAWLDAERKLLSGLVRLAAGRRPDLCRALTAALVPYHDDRAFYDDWLANHDLALRLNHGDLGRAELLRGLAHVQIYRGELTEAAGNMTRSLVLFRAAGHVLGEGLAASGMATIDRHRGRYDSSLRYVNQSLDIFVRTGNRAMEAQLRCAAGRLLVARGRLDDARLWFAQALEIATADGDVHREAVVLRELGELRHRAGESHQALRDLDRALGVFTELQDDRCVAYTLLTRGQVHADLRDRDRAVPALLRAAEMFRRNGNVSSEQDCRQLLGVLDG</sequence>
<keyword evidence="3 5" id="KW-0238">DNA-binding</keyword>
<dbReference type="Gene3D" id="1.10.10.10">
    <property type="entry name" value="Winged helix-like DNA-binding domain superfamily/Winged helix DNA-binding domain"/>
    <property type="match status" value="1"/>
</dbReference>
<evidence type="ECO:0000256" key="1">
    <source>
        <dbReference type="ARBA" id="ARBA00005820"/>
    </source>
</evidence>
<protein>
    <recommendedName>
        <fullName evidence="6">OmpR/PhoB-type domain-containing protein</fullName>
    </recommendedName>
</protein>
<comment type="caution">
    <text evidence="7">The sequence shown here is derived from an EMBL/GenBank/DDBJ whole genome shotgun (WGS) entry which is preliminary data.</text>
</comment>
<dbReference type="EMBL" id="MSIF01000010">
    <property type="protein sequence ID" value="OLF09123.1"/>
    <property type="molecule type" value="Genomic_DNA"/>
</dbReference>
<dbReference type="InterPro" id="IPR019734">
    <property type="entry name" value="TPR_rpt"/>
</dbReference>
<feature type="DNA-binding region" description="OmpR/PhoB-type" evidence="5">
    <location>
        <begin position="1"/>
        <end position="79"/>
    </location>
</feature>
<organism evidence="7 8">
    <name type="scientific">Actinophytocola xinjiangensis</name>
    <dbReference type="NCBI Taxonomy" id="485602"/>
    <lineage>
        <taxon>Bacteria</taxon>
        <taxon>Bacillati</taxon>
        <taxon>Actinomycetota</taxon>
        <taxon>Actinomycetes</taxon>
        <taxon>Pseudonocardiales</taxon>
        <taxon>Pseudonocardiaceae</taxon>
    </lineage>
</organism>
<keyword evidence="4" id="KW-0804">Transcription</keyword>
<dbReference type="InterPro" id="IPR027417">
    <property type="entry name" value="P-loop_NTPase"/>
</dbReference>
<dbReference type="SMART" id="SM00862">
    <property type="entry name" value="Trans_reg_C"/>
    <property type="match status" value="1"/>
</dbReference>
<evidence type="ECO:0000256" key="2">
    <source>
        <dbReference type="ARBA" id="ARBA00023015"/>
    </source>
</evidence>
<reference evidence="7 8" key="1">
    <citation type="submission" date="2016-12" db="EMBL/GenBank/DDBJ databases">
        <title>The draft genome sequence of Actinophytocola xinjiangensis.</title>
        <authorList>
            <person name="Wang W."/>
            <person name="Yuan L."/>
        </authorList>
    </citation>
    <scope>NUCLEOTIDE SEQUENCE [LARGE SCALE GENOMIC DNA]</scope>
    <source>
        <strain evidence="7 8">CGMCC 4.4663</strain>
    </source>
</reference>
<dbReference type="GO" id="GO:0043531">
    <property type="term" value="F:ADP binding"/>
    <property type="evidence" value="ECO:0007669"/>
    <property type="project" value="InterPro"/>
</dbReference>
<dbReference type="PANTHER" id="PTHR35807:SF1">
    <property type="entry name" value="TRANSCRIPTIONAL REGULATOR REDD"/>
    <property type="match status" value="1"/>
</dbReference>